<protein>
    <submittedName>
        <fullName evidence="2">PLC-like phosphodiesterase</fullName>
    </submittedName>
</protein>
<name>A0A2T3A7C4_9PEZI</name>
<dbReference type="SUPFAM" id="SSF51695">
    <property type="entry name" value="PLC-like phosphodiesterases"/>
    <property type="match status" value="1"/>
</dbReference>
<dbReference type="InterPro" id="IPR017946">
    <property type="entry name" value="PLC-like_Pdiesterase_TIM-brl"/>
</dbReference>
<dbReference type="PANTHER" id="PTHR13593:SF140">
    <property type="entry name" value="PLC-LIKE PHOSPHODIESTERASE"/>
    <property type="match status" value="1"/>
</dbReference>
<evidence type="ECO:0000256" key="1">
    <source>
        <dbReference type="SAM" id="MobiDB-lite"/>
    </source>
</evidence>
<dbReference type="GO" id="GO:0006629">
    <property type="term" value="P:lipid metabolic process"/>
    <property type="evidence" value="ECO:0007669"/>
    <property type="project" value="InterPro"/>
</dbReference>
<dbReference type="InterPro" id="IPR051057">
    <property type="entry name" value="PI-PLC_domain"/>
</dbReference>
<feature type="region of interest" description="Disordered" evidence="1">
    <location>
        <begin position="79"/>
        <end position="111"/>
    </location>
</feature>
<dbReference type="STRING" id="2025994.A0A2T3A7C4"/>
<dbReference type="Proteomes" id="UP000241462">
    <property type="component" value="Unassembled WGS sequence"/>
</dbReference>
<feature type="region of interest" description="Disordered" evidence="1">
    <location>
        <begin position="1"/>
        <end position="20"/>
    </location>
</feature>
<keyword evidence="3" id="KW-1185">Reference proteome</keyword>
<evidence type="ECO:0000313" key="2">
    <source>
        <dbReference type="EMBL" id="PSR84173.1"/>
    </source>
</evidence>
<organism evidence="2 3">
    <name type="scientific">Coniella lustricola</name>
    <dbReference type="NCBI Taxonomy" id="2025994"/>
    <lineage>
        <taxon>Eukaryota</taxon>
        <taxon>Fungi</taxon>
        <taxon>Dikarya</taxon>
        <taxon>Ascomycota</taxon>
        <taxon>Pezizomycotina</taxon>
        <taxon>Sordariomycetes</taxon>
        <taxon>Sordariomycetidae</taxon>
        <taxon>Diaporthales</taxon>
        <taxon>Schizoparmaceae</taxon>
        <taxon>Coniella</taxon>
    </lineage>
</organism>
<dbReference type="Pfam" id="PF26146">
    <property type="entry name" value="PI-PLC_X"/>
    <property type="match status" value="1"/>
</dbReference>
<dbReference type="PANTHER" id="PTHR13593">
    <property type="match status" value="1"/>
</dbReference>
<dbReference type="InParanoid" id="A0A2T3A7C4"/>
<accession>A0A2T3A7C4</accession>
<dbReference type="Gene3D" id="3.20.20.190">
    <property type="entry name" value="Phosphatidylinositol (PI) phosphodiesterase"/>
    <property type="match status" value="1"/>
</dbReference>
<evidence type="ECO:0000313" key="3">
    <source>
        <dbReference type="Proteomes" id="UP000241462"/>
    </source>
</evidence>
<dbReference type="AlphaFoldDB" id="A0A2T3A7C4"/>
<reference evidence="2 3" key="1">
    <citation type="journal article" date="2018" name="Mycol. Prog.">
        <title>Coniella lustricola, a new species from submerged detritus.</title>
        <authorList>
            <person name="Raudabaugh D.B."/>
            <person name="Iturriaga T."/>
            <person name="Carver A."/>
            <person name="Mondo S."/>
            <person name="Pangilinan J."/>
            <person name="Lipzen A."/>
            <person name="He G."/>
            <person name="Amirebrahimi M."/>
            <person name="Grigoriev I.V."/>
            <person name="Miller A.N."/>
        </authorList>
    </citation>
    <scope>NUCLEOTIDE SEQUENCE [LARGE SCALE GENOMIC DNA]</scope>
    <source>
        <strain evidence="2 3">B22-T-1</strain>
    </source>
</reference>
<gene>
    <name evidence="2" type="ORF">BD289DRAFT_482904</name>
</gene>
<dbReference type="EMBL" id="KZ678447">
    <property type="protein sequence ID" value="PSR84173.1"/>
    <property type="molecule type" value="Genomic_DNA"/>
</dbReference>
<proteinExistence type="predicted"/>
<dbReference type="OrthoDB" id="7984201at2759"/>
<sequence length="552" mass="59347">MARRRCGTPPTPQLARRQAQTPVVMYTLTHGILRKQRQQQSSSKANRCIHSSRTMAPLRLWGLALLSLGAVAHAANEAEATTTSSSSESDSKTSSSLSSSSSSSSADTSTSTSGVVVLTGTHTSSEAVAPTSTHVSTTITLAGTTSIHETGLPTVTDNGTETESAMISVATLTLLTGSIAITTTSTTTLAGNFTVPITTTTAAAPSATNTQPCNNYVELCERKYSNITQVGCHNSPFVQKGSAAANQALDVTDQLNDGVRFLQGQMHWPDNGTEPHFCHTTCELLDAGPITEWLTKVKTWVAANRFEVVTILLENGNYSNPSLYVPYIQSTGILDYVYTPPYQPMNVTTWPTLAEMIIYNTRVVMFLDYEANQTAYPWWIDEFSNMWETPFDPTDNTFPCTIQRPDGLSVEDGKNILYLSNHNLNVEVSLLGTSLLVPDVSSLNTTNNVTGVGSLGAAANTCIATFDRPPTVLNVDYYNYGGTYDSGAVFKVAAAMNNVTYTGTCCGTAATSAGSPTAKGPSALFWYEGQRNDRRSVAMFLTLLTLWLALVW</sequence>
<dbReference type="GO" id="GO:0008081">
    <property type="term" value="F:phosphoric diester hydrolase activity"/>
    <property type="evidence" value="ECO:0007669"/>
    <property type="project" value="InterPro"/>
</dbReference>